<proteinExistence type="predicted"/>
<dbReference type="Proteomes" id="UP000823388">
    <property type="component" value="Chromosome 8K"/>
</dbReference>
<accession>A0A8T0PHC3</accession>
<name>A0A8T0PHC3_PANVG</name>
<evidence type="ECO:0000313" key="1">
    <source>
        <dbReference type="EMBL" id="KAG2561313.1"/>
    </source>
</evidence>
<protein>
    <submittedName>
        <fullName evidence="1">Uncharacterized protein</fullName>
    </submittedName>
</protein>
<reference evidence="1" key="1">
    <citation type="submission" date="2020-05" db="EMBL/GenBank/DDBJ databases">
        <title>WGS assembly of Panicum virgatum.</title>
        <authorList>
            <person name="Lovell J.T."/>
            <person name="Jenkins J."/>
            <person name="Shu S."/>
            <person name="Juenger T.E."/>
            <person name="Schmutz J."/>
        </authorList>
    </citation>
    <scope>NUCLEOTIDE SEQUENCE</scope>
    <source>
        <strain evidence="1">AP13</strain>
    </source>
</reference>
<dbReference type="EMBL" id="CM029051">
    <property type="protein sequence ID" value="KAG2561313.1"/>
    <property type="molecule type" value="Genomic_DNA"/>
</dbReference>
<gene>
    <name evidence="1" type="ORF">PVAP13_8KG154900</name>
</gene>
<evidence type="ECO:0000313" key="2">
    <source>
        <dbReference type="Proteomes" id="UP000823388"/>
    </source>
</evidence>
<keyword evidence="2" id="KW-1185">Reference proteome</keyword>
<dbReference type="AlphaFoldDB" id="A0A8T0PHC3"/>
<comment type="caution">
    <text evidence="1">The sequence shown here is derived from an EMBL/GenBank/DDBJ whole genome shotgun (WGS) entry which is preliminary data.</text>
</comment>
<organism evidence="1 2">
    <name type="scientific">Panicum virgatum</name>
    <name type="common">Blackwell switchgrass</name>
    <dbReference type="NCBI Taxonomy" id="38727"/>
    <lineage>
        <taxon>Eukaryota</taxon>
        <taxon>Viridiplantae</taxon>
        <taxon>Streptophyta</taxon>
        <taxon>Embryophyta</taxon>
        <taxon>Tracheophyta</taxon>
        <taxon>Spermatophyta</taxon>
        <taxon>Magnoliopsida</taxon>
        <taxon>Liliopsida</taxon>
        <taxon>Poales</taxon>
        <taxon>Poaceae</taxon>
        <taxon>PACMAD clade</taxon>
        <taxon>Panicoideae</taxon>
        <taxon>Panicodae</taxon>
        <taxon>Paniceae</taxon>
        <taxon>Panicinae</taxon>
        <taxon>Panicum</taxon>
        <taxon>Panicum sect. Hiantes</taxon>
    </lineage>
</organism>
<sequence length="122" mass="13440">MLMVILPSVFRLCEQPWVPQRGRKRCHSHGCMADPRADGGSLGGYESRGREPARAGTSVGRCSLLWPGSGGPLCGQAALGTCSRRNRSRSAKNSGMPYRPTFFLEIIQRIGRMAKDEQGREY</sequence>